<dbReference type="AlphaFoldDB" id="A0A8K0CJZ9"/>
<evidence type="ECO:0000313" key="2">
    <source>
        <dbReference type="Proteomes" id="UP000801492"/>
    </source>
</evidence>
<gene>
    <name evidence="1" type="ORF">ILUMI_19097</name>
</gene>
<protein>
    <submittedName>
        <fullName evidence="1">Uncharacterized protein</fullName>
    </submittedName>
</protein>
<dbReference type="Proteomes" id="UP000801492">
    <property type="component" value="Unassembled WGS sequence"/>
</dbReference>
<evidence type="ECO:0000313" key="1">
    <source>
        <dbReference type="EMBL" id="KAF2887076.1"/>
    </source>
</evidence>
<dbReference type="EMBL" id="VTPC01085286">
    <property type="protein sequence ID" value="KAF2887076.1"/>
    <property type="molecule type" value="Genomic_DNA"/>
</dbReference>
<proteinExistence type="predicted"/>
<reference evidence="1" key="1">
    <citation type="submission" date="2019-08" db="EMBL/GenBank/DDBJ databases">
        <title>The genome of the North American firefly Photinus pyralis.</title>
        <authorList>
            <consortium name="Photinus pyralis genome working group"/>
            <person name="Fallon T.R."/>
            <person name="Sander Lower S.E."/>
            <person name="Weng J.-K."/>
        </authorList>
    </citation>
    <scope>NUCLEOTIDE SEQUENCE</scope>
    <source>
        <strain evidence="1">TRF0915ILg1</strain>
        <tissue evidence="1">Whole body</tissue>
    </source>
</reference>
<keyword evidence="2" id="KW-1185">Reference proteome</keyword>
<name>A0A8K0CJZ9_IGNLU</name>
<feature type="non-terminal residue" evidence="1">
    <location>
        <position position="1"/>
    </location>
</feature>
<dbReference type="OrthoDB" id="6814999at2759"/>
<feature type="non-terminal residue" evidence="1">
    <location>
        <position position="57"/>
    </location>
</feature>
<sequence length="57" mass="6625">VEFHVDVDADLTNKETWIPLFTINEEFCKFIDKFLGQFFYDIERAAGILPKSCPIAK</sequence>
<comment type="caution">
    <text evidence="1">The sequence shown here is derived from an EMBL/GenBank/DDBJ whole genome shotgun (WGS) entry which is preliminary data.</text>
</comment>
<organism evidence="1 2">
    <name type="scientific">Ignelater luminosus</name>
    <name type="common">Cucubano</name>
    <name type="synonym">Pyrophorus luminosus</name>
    <dbReference type="NCBI Taxonomy" id="2038154"/>
    <lineage>
        <taxon>Eukaryota</taxon>
        <taxon>Metazoa</taxon>
        <taxon>Ecdysozoa</taxon>
        <taxon>Arthropoda</taxon>
        <taxon>Hexapoda</taxon>
        <taxon>Insecta</taxon>
        <taxon>Pterygota</taxon>
        <taxon>Neoptera</taxon>
        <taxon>Endopterygota</taxon>
        <taxon>Coleoptera</taxon>
        <taxon>Polyphaga</taxon>
        <taxon>Elateriformia</taxon>
        <taxon>Elateroidea</taxon>
        <taxon>Elateridae</taxon>
        <taxon>Agrypninae</taxon>
        <taxon>Pyrophorini</taxon>
        <taxon>Ignelater</taxon>
    </lineage>
</organism>
<accession>A0A8K0CJZ9</accession>